<feature type="compositionally biased region" description="Acidic residues" evidence="1">
    <location>
        <begin position="73"/>
        <end position="85"/>
    </location>
</feature>
<feature type="region of interest" description="Disordered" evidence="1">
    <location>
        <begin position="56"/>
        <end position="193"/>
    </location>
</feature>
<name>A0AAU9NHW6_9ASTR</name>
<feature type="compositionally biased region" description="Basic and acidic residues" evidence="1">
    <location>
        <begin position="56"/>
        <end position="72"/>
    </location>
</feature>
<evidence type="ECO:0000256" key="1">
    <source>
        <dbReference type="SAM" id="MobiDB-lite"/>
    </source>
</evidence>
<gene>
    <name evidence="2" type="ORF">LVIROSA_LOCUS23719</name>
</gene>
<protein>
    <submittedName>
        <fullName evidence="2">Uncharacterized protein</fullName>
    </submittedName>
</protein>
<proteinExistence type="predicted"/>
<organism evidence="2 3">
    <name type="scientific">Lactuca virosa</name>
    <dbReference type="NCBI Taxonomy" id="75947"/>
    <lineage>
        <taxon>Eukaryota</taxon>
        <taxon>Viridiplantae</taxon>
        <taxon>Streptophyta</taxon>
        <taxon>Embryophyta</taxon>
        <taxon>Tracheophyta</taxon>
        <taxon>Spermatophyta</taxon>
        <taxon>Magnoliopsida</taxon>
        <taxon>eudicotyledons</taxon>
        <taxon>Gunneridae</taxon>
        <taxon>Pentapetalae</taxon>
        <taxon>asterids</taxon>
        <taxon>campanulids</taxon>
        <taxon>Asterales</taxon>
        <taxon>Asteraceae</taxon>
        <taxon>Cichorioideae</taxon>
        <taxon>Cichorieae</taxon>
        <taxon>Lactucinae</taxon>
        <taxon>Lactuca</taxon>
    </lineage>
</organism>
<feature type="compositionally biased region" description="Basic residues" evidence="1">
    <location>
        <begin position="92"/>
        <end position="103"/>
    </location>
</feature>
<comment type="caution">
    <text evidence="2">The sequence shown here is derived from an EMBL/GenBank/DDBJ whole genome shotgun (WGS) entry which is preliminary data.</text>
</comment>
<accession>A0AAU9NHW6</accession>
<keyword evidence="3" id="KW-1185">Reference proteome</keyword>
<reference evidence="2 3" key="1">
    <citation type="submission" date="2022-01" db="EMBL/GenBank/DDBJ databases">
        <authorList>
            <person name="Xiong W."/>
            <person name="Schranz E."/>
        </authorList>
    </citation>
    <scope>NUCLEOTIDE SEQUENCE [LARGE SCALE GENOMIC DNA]</scope>
</reference>
<feature type="compositionally biased region" description="Basic residues" evidence="1">
    <location>
        <begin position="162"/>
        <end position="174"/>
    </location>
</feature>
<evidence type="ECO:0000313" key="3">
    <source>
        <dbReference type="Proteomes" id="UP001157418"/>
    </source>
</evidence>
<feature type="compositionally biased region" description="Basic and acidic residues" evidence="1">
    <location>
        <begin position="131"/>
        <end position="144"/>
    </location>
</feature>
<dbReference type="AlphaFoldDB" id="A0AAU9NHW6"/>
<sequence length="193" mass="22174">MLLFHQFTNFSTMKRKERQRKFHDSLINMLYTPPSPPPPENKYDQQSLDLAREIANSDHHRINTDELEREAEMDLSASSEEDDELGSEKLTRAQRKRLRRKKLKEAASHRRQIIGPELPPTGDDQIDDEVSNVHEPSEGVRRNVTEGSESGNNREDAVSSIKVKHRRMSKKKARGQPEDTSIDPIHEITSPGD</sequence>
<evidence type="ECO:0000313" key="2">
    <source>
        <dbReference type="EMBL" id="CAH1437386.1"/>
    </source>
</evidence>
<dbReference type="Proteomes" id="UP001157418">
    <property type="component" value="Unassembled WGS sequence"/>
</dbReference>
<dbReference type="EMBL" id="CAKMRJ010004445">
    <property type="protein sequence ID" value="CAH1437386.1"/>
    <property type="molecule type" value="Genomic_DNA"/>
</dbReference>